<feature type="transmembrane region" description="Helical" evidence="1">
    <location>
        <begin position="36"/>
        <end position="59"/>
    </location>
</feature>
<dbReference type="AlphaFoldDB" id="A0A2U1CFW5"/>
<comment type="caution">
    <text evidence="2">The sequence shown here is derived from an EMBL/GenBank/DDBJ whole genome shotgun (WGS) entry which is preliminary data.</text>
</comment>
<name>A0A2U1CFW5_9FIRM</name>
<proteinExistence type="predicted"/>
<keyword evidence="1" id="KW-1133">Transmembrane helix</keyword>
<keyword evidence="1" id="KW-0472">Membrane</keyword>
<evidence type="ECO:0000256" key="1">
    <source>
        <dbReference type="SAM" id="Phobius"/>
    </source>
</evidence>
<dbReference type="EMBL" id="QEKK01000001">
    <property type="protein sequence ID" value="PVY59798.1"/>
    <property type="molecule type" value="Genomic_DNA"/>
</dbReference>
<evidence type="ECO:0000313" key="2">
    <source>
        <dbReference type="EMBL" id="PVY59798.1"/>
    </source>
</evidence>
<dbReference type="OrthoDB" id="2051225at2"/>
<gene>
    <name evidence="2" type="ORF">C7373_101312</name>
</gene>
<reference evidence="2 3" key="1">
    <citation type="submission" date="2018-04" db="EMBL/GenBank/DDBJ databases">
        <title>Genomic Encyclopedia of Type Strains, Phase IV (KMG-IV): sequencing the most valuable type-strain genomes for metagenomic binning, comparative biology and taxonomic classification.</title>
        <authorList>
            <person name="Goeker M."/>
        </authorList>
    </citation>
    <scope>NUCLEOTIDE SEQUENCE [LARGE SCALE GENOMIC DNA]</scope>
    <source>
        <strain evidence="2 3">DSM 26588</strain>
    </source>
</reference>
<sequence>MTNREKYKQAFSAVHASDNFSLEAEKMERTAKQHRFRTMAAVVAVCAALVGGAAAAYAADAGGIQRAVQVWIHGDQTAATIQFDGNGSYRMEYTDGEGHVRHQSGGGVAFAPDGTEIPVSEEDLMAQLTEPDVQYEEDGSVWLHWFDQSLDITDRFEDGVCYVKLVNHGEPLYMTVKYENGYATSSHKYVSPWEFN</sequence>
<accession>A0A2U1CFW5</accession>
<protein>
    <submittedName>
        <fullName evidence="2">Uncharacterized protein</fullName>
    </submittedName>
</protein>
<keyword evidence="1" id="KW-0812">Transmembrane</keyword>
<evidence type="ECO:0000313" key="3">
    <source>
        <dbReference type="Proteomes" id="UP000245778"/>
    </source>
</evidence>
<organism evidence="2 3">
    <name type="scientific">Intestinimonas butyriciproducens</name>
    <dbReference type="NCBI Taxonomy" id="1297617"/>
    <lineage>
        <taxon>Bacteria</taxon>
        <taxon>Bacillati</taxon>
        <taxon>Bacillota</taxon>
        <taxon>Clostridia</taxon>
        <taxon>Eubacteriales</taxon>
        <taxon>Intestinimonas</taxon>
    </lineage>
</organism>
<dbReference type="Proteomes" id="UP000245778">
    <property type="component" value="Unassembled WGS sequence"/>
</dbReference>